<evidence type="ECO:0000313" key="2">
    <source>
        <dbReference type="EMBL" id="KTC95771.1"/>
    </source>
</evidence>
<dbReference type="Gene3D" id="3.90.210.10">
    <property type="entry name" value="Heat-Labile Enterotoxin, subunit A"/>
    <property type="match status" value="1"/>
</dbReference>
<evidence type="ECO:0000256" key="1">
    <source>
        <dbReference type="SAM" id="MobiDB-lite"/>
    </source>
</evidence>
<dbReference type="RefSeq" id="WP_058527202.1">
    <property type="nucleotide sequence ID" value="NZ_CAAAHY010000028.1"/>
</dbReference>
<dbReference type="AlphaFoldDB" id="A0A0W0TJT6"/>
<gene>
    <name evidence="2" type="ORF">Lery_2066</name>
</gene>
<reference evidence="2 3" key="1">
    <citation type="submission" date="2015-11" db="EMBL/GenBank/DDBJ databases">
        <title>Genomic analysis of 38 Legionella species identifies large and diverse effector repertoires.</title>
        <authorList>
            <person name="Burstein D."/>
            <person name="Amaro F."/>
            <person name="Zusman T."/>
            <person name="Lifshitz Z."/>
            <person name="Cohen O."/>
            <person name="Gilbert J.A."/>
            <person name="Pupko T."/>
            <person name="Shuman H.A."/>
            <person name="Segal G."/>
        </authorList>
    </citation>
    <scope>NUCLEOTIDE SEQUENCE [LARGE SCALE GENOMIC DNA]</scope>
    <source>
        <strain evidence="2 3">SE-32A-C8</strain>
    </source>
</reference>
<keyword evidence="3" id="KW-1185">Reference proteome</keyword>
<dbReference type="EMBL" id="LNYA01000032">
    <property type="protein sequence ID" value="KTC95771.1"/>
    <property type="molecule type" value="Genomic_DNA"/>
</dbReference>
<feature type="region of interest" description="Disordered" evidence="1">
    <location>
        <begin position="639"/>
        <end position="662"/>
    </location>
</feature>
<name>A0A0W0TJT6_LEGER</name>
<feature type="region of interest" description="Disordered" evidence="1">
    <location>
        <begin position="299"/>
        <end position="333"/>
    </location>
</feature>
<dbReference type="Proteomes" id="UP000054773">
    <property type="component" value="Unassembled WGS sequence"/>
</dbReference>
<feature type="compositionally biased region" description="Basic and acidic residues" evidence="1">
    <location>
        <begin position="299"/>
        <end position="313"/>
    </location>
</feature>
<comment type="caution">
    <text evidence="2">The sequence shown here is derived from an EMBL/GenBank/DDBJ whole genome shotgun (WGS) entry which is preliminary data.</text>
</comment>
<proteinExistence type="predicted"/>
<dbReference type="SUPFAM" id="SSF56399">
    <property type="entry name" value="ADP-ribosylation"/>
    <property type="match status" value="1"/>
</dbReference>
<protein>
    <submittedName>
        <fullName evidence="2">Uncharacterized protein</fullName>
    </submittedName>
</protein>
<evidence type="ECO:0000313" key="3">
    <source>
        <dbReference type="Proteomes" id="UP000054773"/>
    </source>
</evidence>
<sequence length="662" mass="75208">MFTPKAPSQTRSEVSRLNAFASTDQTLWEQYSKEVEEKILGMIQDNCSFEEIHRFASSSRSRIAKELKHETGKDHTFGQYRNSERELDIRQDIYSDEYFATSTGANYPILIKLKAIILSQKDTKEVTKQTQPDHSIEYQSRPQGSTYLPEMIRLPYSTAYANLSFSMTLTPNKAFPSYLEPKISVTHGYMNHYVLKTAMAGLNDFFITLKKPDDEQTYLNRVGLLAYDLSRLMFLERGGAAVHGWIIRALIKSKFKVDIGNLSIYGIPFDIYAQVQLDREQYAKDFMLSITRLMKQAADEKKTQSSKEEKEELVSSPYPDFLELPSSDSKQEKTDLRSLKSVFSTSISLPTPNDQSDKNSPYSGFFSTNKKLAEGYSFVNSTQCLLRGDTRKPEFIMACGGFNPWASHDLFQLLEQMDICQNAQEFNRLSQLVNNMLASNQIIPEEVQVAQQIIALRNMLKEVEDANLKSICKAEIKTLEERLQFISQPQYKVEQLKDKLEKEELKALTSAVFNPLDPNLHRATTQANASGFVSFTDSLAVASSFATKFSRQAEPISVGYVYVVRGRGTLIANKSTQHGFEHEYSLPGGLDWRDVLAFREVKYDSKAQCFHFSGSTFVNKEFSQKLKSQAEEIMVLLSNRKPGKEQQNSKGNDNQSPSCTIL</sequence>
<dbReference type="PATRIC" id="fig|448.7.peg.2164"/>
<accession>A0A0W0TJT6</accession>
<dbReference type="OrthoDB" id="5652902at2"/>
<dbReference type="STRING" id="448.Lery_2066"/>
<feature type="compositionally biased region" description="Polar residues" evidence="1">
    <location>
        <begin position="645"/>
        <end position="662"/>
    </location>
</feature>
<organism evidence="2 3">
    <name type="scientific">Legionella erythra</name>
    <dbReference type="NCBI Taxonomy" id="448"/>
    <lineage>
        <taxon>Bacteria</taxon>
        <taxon>Pseudomonadati</taxon>
        <taxon>Pseudomonadota</taxon>
        <taxon>Gammaproteobacteria</taxon>
        <taxon>Legionellales</taxon>
        <taxon>Legionellaceae</taxon>
        <taxon>Legionella</taxon>
    </lineage>
</organism>